<dbReference type="CDD" id="cd01884">
    <property type="entry name" value="EF_Tu"/>
    <property type="match status" value="1"/>
</dbReference>
<comment type="similarity">
    <text evidence="1">Belongs to the TRAFAC class translation factor GTPase superfamily. Classic translation factor GTPase family. EF-Tu/EF-1A subfamily.</text>
</comment>
<reference evidence="13" key="1">
    <citation type="submission" date="2023-07" db="EMBL/GenBank/DDBJ databases">
        <title>Chromosome-level genome assembly of Artemia franciscana.</title>
        <authorList>
            <person name="Jo E."/>
        </authorList>
    </citation>
    <scope>NUCLEOTIDE SEQUENCE</scope>
    <source>
        <tissue evidence="13">Whole body</tissue>
    </source>
</reference>
<dbReference type="NCBIfam" id="NF009373">
    <property type="entry name" value="PRK12736.1"/>
    <property type="match status" value="1"/>
</dbReference>
<keyword evidence="8" id="KW-0378">Hydrolase</keyword>
<gene>
    <name evidence="13" type="ORF">QYM36_002622</name>
</gene>
<dbReference type="NCBIfam" id="NF000766">
    <property type="entry name" value="PRK00049.1"/>
    <property type="match status" value="1"/>
</dbReference>
<dbReference type="Pfam" id="PF00009">
    <property type="entry name" value="GTP_EFTU"/>
    <property type="match status" value="1"/>
</dbReference>
<keyword evidence="7" id="KW-0251">Elongation factor</keyword>
<dbReference type="PROSITE" id="PS00301">
    <property type="entry name" value="G_TR_1"/>
    <property type="match status" value="1"/>
</dbReference>
<sequence>MRVLLSAFRLCSTVKQSHLCFTWKLETRSIIKALFSSEAKSDKVHVNVGTIGHVDHGKTTLSAAITRVMEKSGFSKFVGYDEIDKAPEEKLRGITINIAHLEYSSQNRHYAHTDCPGHADFVKNMISGASQMDGAIVVVAATDGQMPQTREHLLLAKQLGIDKIVVFINKADLVDLEVLELVEIEMRELLSAFGFDGIETPVICGSALLALNGDPGPYGEQSIHKLIETLDKHIPDPTRDVTSPFLMPIDNAIQIPGRGTVAIGTIKKGVIKKGSEASLIGFGTNLKTVLTDIQVFRKSVPTASAGENVGVLLRGVKIDNVQRGMLMAAFGSAIPGNHYEAQAYFLTKGEGGRARPILSGYQQPLFSQTWSIDARYDLLTEKGMVMPGDTSKLLITLLKRMYFDVNQPFTIREGNRTVATGIVTKKLKDREFPPGKLNKVVID</sequence>
<evidence type="ECO:0000256" key="11">
    <source>
        <dbReference type="ARBA" id="ARBA00023134"/>
    </source>
</evidence>
<proteinExistence type="inferred from homology"/>
<comment type="caution">
    <text evidence="13">The sequence shown here is derived from an EMBL/GenBank/DDBJ whole genome shotgun (WGS) entry which is preliminary data.</text>
</comment>
<organism evidence="13 14">
    <name type="scientific">Artemia franciscana</name>
    <name type="common">Brine shrimp</name>
    <name type="synonym">Artemia sanfranciscana</name>
    <dbReference type="NCBI Taxonomy" id="6661"/>
    <lineage>
        <taxon>Eukaryota</taxon>
        <taxon>Metazoa</taxon>
        <taxon>Ecdysozoa</taxon>
        <taxon>Arthropoda</taxon>
        <taxon>Crustacea</taxon>
        <taxon>Branchiopoda</taxon>
        <taxon>Anostraca</taxon>
        <taxon>Artemiidae</taxon>
        <taxon>Artemia</taxon>
    </lineage>
</organism>
<keyword evidence="14" id="KW-1185">Reference proteome</keyword>
<dbReference type="EMBL" id="JAVRJZ010000005">
    <property type="protein sequence ID" value="KAK2722128.1"/>
    <property type="molecule type" value="Genomic_DNA"/>
</dbReference>
<name>A0AA88L897_ARTSF</name>
<dbReference type="InterPro" id="IPR033720">
    <property type="entry name" value="EFTU_2"/>
</dbReference>
<dbReference type="EC" id="3.6.5.3" evidence="3"/>
<evidence type="ECO:0000259" key="12">
    <source>
        <dbReference type="PROSITE" id="PS51722"/>
    </source>
</evidence>
<dbReference type="Proteomes" id="UP001187531">
    <property type="component" value="Unassembled WGS sequence"/>
</dbReference>
<keyword evidence="10" id="KW-0648">Protein biosynthesis</keyword>
<evidence type="ECO:0000256" key="2">
    <source>
        <dbReference type="ARBA" id="ARBA00011245"/>
    </source>
</evidence>
<feature type="domain" description="Tr-type G" evidence="12">
    <location>
        <begin position="43"/>
        <end position="238"/>
    </location>
</feature>
<dbReference type="InterPro" id="IPR009001">
    <property type="entry name" value="Transl_elong_EF1A/Init_IF2_C"/>
</dbReference>
<dbReference type="InterPro" id="IPR000795">
    <property type="entry name" value="T_Tr_GTP-bd_dom"/>
</dbReference>
<dbReference type="Pfam" id="PF03144">
    <property type="entry name" value="GTP_EFTU_D2"/>
    <property type="match status" value="1"/>
</dbReference>
<dbReference type="CDD" id="cd03697">
    <property type="entry name" value="EFTU_II"/>
    <property type="match status" value="1"/>
</dbReference>
<evidence type="ECO:0000256" key="10">
    <source>
        <dbReference type="ARBA" id="ARBA00022917"/>
    </source>
</evidence>
<dbReference type="FunFam" id="3.40.50.300:FF:000576">
    <property type="entry name" value="Elongation factor Tu"/>
    <property type="match status" value="1"/>
</dbReference>
<dbReference type="GO" id="GO:0005739">
    <property type="term" value="C:mitochondrion"/>
    <property type="evidence" value="ECO:0007669"/>
    <property type="project" value="TreeGrafter"/>
</dbReference>
<dbReference type="GO" id="GO:0070125">
    <property type="term" value="P:mitochondrial translational elongation"/>
    <property type="evidence" value="ECO:0007669"/>
    <property type="project" value="TreeGrafter"/>
</dbReference>
<dbReference type="GO" id="GO:0046872">
    <property type="term" value="F:metal ion binding"/>
    <property type="evidence" value="ECO:0007669"/>
    <property type="project" value="UniProtKB-KW"/>
</dbReference>
<dbReference type="InterPro" id="IPR027417">
    <property type="entry name" value="P-loop_NTPase"/>
</dbReference>
<dbReference type="PRINTS" id="PR00315">
    <property type="entry name" value="ELONGATNFCT"/>
</dbReference>
<dbReference type="InterPro" id="IPR041709">
    <property type="entry name" value="EF-Tu_GTP-bd"/>
</dbReference>
<keyword evidence="6" id="KW-0547">Nucleotide-binding</keyword>
<protein>
    <recommendedName>
        <fullName evidence="3">protein-synthesizing GTPase</fullName>
        <ecNumber evidence="3">3.6.5.3</ecNumber>
    </recommendedName>
</protein>
<keyword evidence="9" id="KW-0460">Magnesium</keyword>
<dbReference type="GO" id="GO:0003746">
    <property type="term" value="F:translation elongation factor activity"/>
    <property type="evidence" value="ECO:0007669"/>
    <property type="project" value="UniProtKB-KW"/>
</dbReference>
<dbReference type="Gene3D" id="2.40.30.10">
    <property type="entry name" value="Translation factors"/>
    <property type="match status" value="2"/>
</dbReference>
<dbReference type="Pfam" id="PF03143">
    <property type="entry name" value="GTP_EFTU_D3"/>
    <property type="match status" value="1"/>
</dbReference>
<evidence type="ECO:0000256" key="1">
    <source>
        <dbReference type="ARBA" id="ARBA00007249"/>
    </source>
</evidence>
<dbReference type="PROSITE" id="PS51722">
    <property type="entry name" value="G_TR_2"/>
    <property type="match status" value="1"/>
</dbReference>
<evidence type="ECO:0000256" key="4">
    <source>
        <dbReference type="ARBA" id="ARBA00022490"/>
    </source>
</evidence>
<keyword evidence="5" id="KW-0479">Metal-binding</keyword>
<dbReference type="GO" id="GO:0005525">
    <property type="term" value="F:GTP binding"/>
    <property type="evidence" value="ECO:0007669"/>
    <property type="project" value="UniProtKB-KW"/>
</dbReference>
<dbReference type="SUPFAM" id="SSF50447">
    <property type="entry name" value="Translation proteins"/>
    <property type="match status" value="1"/>
</dbReference>
<evidence type="ECO:0000313" key="14">
    <source>
        <dbReference type="Proteomes" id="UP001187531"/>
    </source>
</evidence>
<dbReference type="InterPro" id="IPR004161">
    <property type="entry name" value="EFTu-like_2"/>
</dbReference>
<dbReference type="PANTHER" id="PTHR43721:SF2">
    <property type="entry name" value="ELONGATION FACTOR TU, MITOCHONDRIAL"/>
    <property type="match status" value="1"/>
</dbReference>
<dbReference type="Gene3D" id="3.40.50.300">
    <property type="entry name" value="P-loop containing nucleotide triphosphate hydrolases"/>
    <property type="match status" value="1"/>
</dbReference>
<evidence type="ECO:0000256" key="6">
    <source>
        <dbReference type="ARBA" id="ARBA00022741"/>
    </source>
</evidence>
<evidence type="ECO:0000256" key="5">
    <source>
        <dbReference type="ARBA" id="ARBA00022723"/>
    </source>
</evidence>
<comment type="subunit">
    <text evidence="2">Monomer.</text>
</comment>
<dbReference type="InterPro" id="IPR031157">
    <property type="entry name" value="G_TR_CS"/>
</dbReference>
<dbReference type="InterPro" id="IPR050055">
    <property type="entry name" value="EF-Tu_GTPase"/>
</dbReference>
<evidence type="ECO:0000256" key="8">
    <source>
        <dbReference type="ARBA" id="ARBA00022801"/>
    </source>
</evidence>
<dbReference type="InterPro" id="IPR004160">
    <property type="entry name" value="Transl_elong_EFTu/EF1A_C"/>
</dbReference>
<dbReference type="GO" id="GO:0003924">
    <property type="term" value="F:GTPase activity"/>
    <property type="evidence" value="ECO:0007669"/>
    <property type="project" value="InterPro"/>
</dbReference>
<accession>A0AA88L897</accession>
<dbReference type="SUPFAM" id="SSF52540">
    <property type="entry name" value="P-loop containing nucleoside triphosphate hydrolases"/>
    <property type="match status" value="1"/>
</dbReference>
<evidence type="ECO:0000313" key="13">
    <source>
        <dbReference type="EMBL" id="KAK2722128.1"/>
    </source>
</evidence>
<dbReference type="NCBIfam" id="NF009372">
    <property type="entry name" value="PRK12735.1"/>
    <property type="match status" value="1"/>
</dbReference>
<evidence type="ECO:0000256" key="7">
    <source>
        <dbReference type="ARBA" id="ARBA00022768"/>
    </source>
</evidence>
<keyword evidence="4" id="KW-0963">Cytoplasm</keyword>
<dbReference type="InterPro" id="IPR009000">
    <property type="entry name" value="Transl_B-barrel_sf"/>
</dbReference>
<dbReference type="AlphaFoldDB" id="A0AA88L897"/>
<keyword evidence="11" id="KW-0342">GTP-binding</keyword>
<evidence type="ECO:0000256" key="3">
    <source>
        <dbReference type="ARBA" id="ARBA00011986"/>
    </source>
</evidence>
<evidence type="ECO:0000256" key="9">
    <source>
        <dbReference type="ARBA" id="ARBA00022842"/>
    </source>
</evidence>
<dbReference type="PANTHER" id="PTHR43721">
    <property type="entry name" value="ELONGATION FACTOR TU-RELATED"/>
    <property type="match status" value="1"/>
</dbReference>
<dbReference type="SUPFAM" id="SSF50465">
    <property type="entry name" value="EF-Tu/eEF-1alpha/eIF2-gamma C-terminal domain"/>
    <property type="match status" value="1"/>
</dbReference>
<dbReference type="FunFam" id="2.40.30.10:FF:000085">
    <property type="entry name" value="Elongation factor Tu"/>
    <property type="match status" value="1"/>
</dbReference>